<sequence length="138" mass="15865">LPRVAQASTWKLMIPRAFRKTDSPLEALERKKVKAQRSKGWNPATVFIVLGLVVGSNAINIIKLRKDTLNFSRQTDARLHLLREVVERVKNGEDVDVEKELGSGDPTQEKEWEQMMNEIEETNMLAEAKKRRDAKRVQ</sequence>
<dbReference type="AlphaFoldDB" id="A0A9P4Q9T6"/>
<evidence type="ECO:0000313" key="2">
    <source>
        <dbReference type="EMBL" id="KAF2721853.1"/>
    </source>
</evidence>
<dbReference type="OrthoDB" id="2253354at2759"/>
<evidence type="ECO:0000256" key="1">
    <source>
        <dbReference type="SAM" id="Phobius"/>
    </source>
</evidence>
<organism evidence="2 3">
    <name type="scientific">Polychaeton citri CBS 116435</name>
    <dbReference type="NCBI Taxonomy" id="1314669"/>
    <lineage>
        <taxon>Eukaryota</taxon>
        <taxon>Fungi</taxon>
        <taxon>Dikarya</taxon>
        <taxon>Ascomycota</taxon>
        <taxon>Pezizomycotina</taxon>
        <taxon>Dothideomycetes</taxon>
        <taxon>Dothideomycetidae</taxon>
        <taxon>Capnodiales</taxon>
        <taxon>Capnodiaceae</taxon>
        <taxon>Polychaeton</taxon>
    </lineage>
</organism>
<protein>
    <submittedName>
        <fullName evidence="2">Uncharacterized protein</fullName>
    </submittedName>
</protein>
<evidence type="ECO:0000313" key="3">
    <source>
        <dbReference type="Proteomes" id="UP000799441"/>
    </source>
</evidence>
<gene>
    <name evidence="2" type="ORF">K431DRAFT_202829</name>
</gene>
<dbReference type="EMBL" id="MU003787">
    <property type="protein sequence ID" value="KAF2721853.1"/>
    <property type="molecule type" value="Genomic_DNA"/>
</dbReference>
<dbReference type="Proteomes" id="UP000799441">
    <property type="component" value="Unassembled WGS sequence"/>
</dbReference>
<dbReference type="Pfam" id="PF17254">
    <property type="entry name" value="DUF5321"/>
    <property type="match status" value="1"/>
</dbReference>
<keyword evidence="1" id="KW-1133">Transmembrane helix</keyword>
<reference evidence="2" key="1">
    <citation type="journal article" date="2020" name="Stud. Mycol.">
        <title>101 Dothideomycetes genomes: a test case for predicting lifestyles and emergence of pathogens.</title>
        <authorList>
            <person name="Haridas S."/>
            <person name="Albert R."/>
            <person name="Binder M."/>
            <person name="Bloem J."/>
            <person name="Labutti K."/>
            <person name="Salamov A."/>
            <person name="Andreopoulos B."/>
            <person name="Baker S."/>
            <person name="Barry K."/>
            <person name="Bills G."/>
            <person name="Bluhm B."/>
            <person name="Cannon C."/>
            <person name="Castanera R."/>
            <person name="Culley D."/>
            <person name="Daum C."/>
            <person name="Ezra D."/>
            <person name="Gonzalez J."/>
            <person name="Henrissat B."/>
            <person name="Kuo A."/>
            <person name="Liang C."/>
            <person name="Lipzen A."/>
            <person name="Lutzoni F."/>
            <person name="Magnuson J."/>
            <person name="Mondo S."/>
            <person name="Nolan M."/>
            <person name="Ohm R."/>
            <person name="Pangilinan J."/>
            <person name="Park H.-J."/>
            <person name="Ramirez L."/>
            <person name="Alfaro M."/>
            <person name="Sun H."/>
            <person name="Tritt A."/>
            <person name="Yoshinaga Y."/>
            <person name="Zwiers L.-H."/>
            <person name="Turgeon B."/>
            <person name="Goodwin S."/>
            <person name="Spatafora J."/>
            <person name="Crous P."/>
            <person name="Grigoriev I."/>
        </authorList>
    </citation>
    <scope>NUCLEOTIDE SEQUENCE</scope>
    <source>
        <strain evidence="2">CBS 116435</strain>
    </source>
</reference>
<feature type="non-terminal residue" evidence="2">
    <location>
        <position position="138"/>
    </location>
</feature>
<name>A0A9P4Q9T6_9PEZI</name>
<feature type="non-terminal residue" evidence="2">
    <location>
        <position position="1"/>
    </location>
</feature>
<keyword evidence="3" id="KW-1185">Reference proteome</keyword>
<accession>A0A9P4Q9T6</accession>
<feature type="transmembrane region" description="Helical" evidence="1">
    <location>
        <begin position="44"/>
        <end position="62"/>
    </location>
</feature>
<comment type="caution">
    <text evidence="2">The sequence shown here is derived from an EMBL/GenBank/DDBJ whole genome shotgun (WGS) entry which is preliminary data.</text>
</comment>
<keyword evidence="1" id="KW-0472">Membrane</keyword>
<dbReference type="InterPro" id="IPR035213">
    <property type="entry name" value="DUF5321"/>
</dbReference>
<keyword evidence="1" id="KW-0812">Transmembrane</keyword>
<proteinExistence type="predicted"/>